<evidence type="ECO:0000313" key="2">
    <source>
        <dbReference type="Proteomes" id="UP000249890"/>
    </source>
</evidence>
<name>A0A2Z2KJG5_9BACL</name>
<sequence>MLKNASYDISIALSSEELLELFFNKSEVNFDSNLKKLLFIRESHLKLKIYLEQLFKELLSYLEFLKLCEMSFEEISMDFELNRILKSVEKKSIPKIAFEYYLVQALRSHPSFKYSKNKDNSQLKLYRFISRDITEDIHLNHSLKDKYSNMLSKILDTHALFDINNQDTYKSLSTNLLVQNTHKSVDLNWDQDKIKIYINPLNDQIKTETIHLSNSDIGIKNTILTLVLSSIQSECKDFFYEELDYLLASDAKIIISTLIS</sequence>
<dbReference type="KEGG" id="pdh:B9T62_23055"/>
<dbReference type="Proteomes" id="UP000249890">
    <property type="component" value="Chromosome"/>
</dbReference>
<protein>
    <submittedName>
        <fullName evidence="1">Uncharacterized protein</fullName>
    </submittedName>
</protein>
<dbReference type="RefSeq" id="WP_087917420.1">
    <property type="nucleotide sequence ID" value="NZ_CP021780.1"/>
</dbReference>
<dbReference type="AlphaFoldDB" id="A0A2Z2KJG5"/>
<gene>
    <name evidence="1" type="ORF">B9T62_23055</name>
</gene>
<keyword evidence="2" id="KW-1185">Reference proteome</keyword>
<accession>A0A2Z2KJG5</accession>
<evidence type="ECO:0000313" key="1">
    <source>
        <dbReference type="EMBL" id="ASA23430.1"/>
    </source>
</evidence>
<proteinExistence type="predicted"/>
<dbReference type="EMBL" id="CP021780">
    <property type="protein sequence ID" value="ASA23430.1"/>
    <property type="molecule type" value="Genomic_DNA"/>
</dbReference>
<organism evidence="1 2">
    <name type="scientific">Paenibacillus donghaensis</name>
    <dbReference type="NCBI Taxonomy" id="414771"/>
    <lineage>
        <taxon>Bacteria</taxon>
        <taxon>Bacillati</taxon>
        <taxon>Bacillota</taxon>
        <taxon>Bacilli</taxon>
        <taxon>Bacillales</taxon>
        <taxon>Paenibacillaceae</taxon>
        <taxon>Paenibacillus</taxon>
    </lineage>
</organism>
<reference evidence="1 2" key="1">
    <citation type="submission" date="2017-06" db="EMBL/GenBank/DDBJ databases">
        <title>Complete genome sequence of Paenibacillus donghaensis KCTC 13049T isolated from East Sea sediment, South Korea.</title>
        <authorList>
            <person name="Jung B.K."/>
            <person name="Hong S.-J."/>
            <person name="Shin J.-H."/>
        </authorList>
    </citation>
    <scope>NUCLEOTIDE SEQUENCE [LARGE SCALE GENOMIC DNA]</scope>
    <source>
        <strain evidence="1 2">KCTC 13049</strain>
    </source>
</reference>